<dbReference type="EMBL" id="AYKF01000089">
    <property type="protein sequence ID" value="ROO27954.1"/>
    <property type="molecule type" value="Genomic_DNA"/>
</dbReference>
<keyword evidence="14" id="KW-0573">Peptidoglycan synthesis</keyword>
<dbReference type="EC" id="3.6.1.27" evidence="3 14"/>
<evidence type="ECO:0000256" key="1">
    <source>
        <dbReference type="ARBA" id="ARBA00004651"/>
    </source>
</evidence>
<feature type="transmembrane region" description="Helical" evidence="14">
    <location>
        <begin position="41"/>
        <end position="59"/>
    </location>
</feature>
<feature type="transmembrane region" description="Helical" evidence="14">
    <location>
        <begin position="251"/>
        <end position="268"/>
    </location>
</feature>
<dbReference type="GO" id="GO:0005886">
    <property type="term" value="C:plasma membrane"/>
    <property type="evidence" value="ECO:0007669"/>
    <property type="project" value="UniProtKB-SubCell"/>
</dbReference>
<reference evidence="15 16" key="1">
    <citation type="submission" date="2013-10" db="EMBL/GenBank/DDBJ databases">
        <title>Salinisphaera halophila YIM 95161 Genome Sequencing.</title>
        <authorList>
            <person name="Lai Q."/>
            <person name="Li C."/>
            <person name="Shao Z."/>
        </authorList>
    </citation>
    <scope>NUCLEOTIDE SEQUENCE [LARGE SCALE GENOMIC DNA]</scope>
    <source>
        <strain evidence="15 16">YIM 95161</strain>
    </source>
</reference>
<feature type="transmembrane region" description="Helical" evidence="14">
    <location>
        <begin position="113"/>
        <end position="133"/>
    </location>
</feature>
<evidence type="ECO:0000256" key="12">
    <source>
        <dbReference type="ARBA" id="ARBA00032932"/>
    </source>
</evidence>
<gene>
    <name evidence="14" type="primary">uppP</name>
    <name evidence="15" type="ORF">SAHL_10940</name>
</gene>
<evidence type="ECO:0000256" key="2">
    <source>
        <dbReference type="ARBA" id="ARBA00010621"/>
    </source>
</evidence>
<dbReference type="PANTHER" id="PTHR30622">
    <property type="entry name" value="UNDECAPRENYL-DIPHOSPHATASE"/>
    <property type="match status" value="1"/>
</dbReference>
<dbReference type="GO" id="GO:0050380">
    <property type="term" value="F:undecaprenyl-diphosphatase activity"/>
    <property type="evidence" value="ECO:0007669"/>
    <property type="project" value="UniProtKB-UniRule"/>
</dbReference>
<evidence type="ECO:0000256" key="3">
    <source>
        <dbReference type="ARBA" id="ARBA00012374"/>
    </source>
</evidence>
<evidence type="ECO:0000256" key="14">
    <source>
        <dbReference type="HAMAP-Rule" id="MF_01006"/>
    </source>
</evidence>
<dbReference type="PANTHER" id="PTHR30622:SF4">
    <property type="entry name" value="UNDECAPRENYL-DIPHOSPHATASE"/>
    <property type="match status" value="1"/>
</dbReference>
<dbReference type="GO" id="GO:0009252">
    <property type="term" value="P:peptidoglycan biosynthetic process"/>
    <property type="evidence" value="ECO:0007669"/>
    <property type="project" value="UniProtKB-KW"/>
</dbReference>
<name>A0A423PQR7_9GAMM</name>
<proteinExistence type="inferred from homology"/>
<evidence type="ECO:0000256" key="9">
    <source>
        <dbReference type="ARBA" id="ARBA00023136"/>
    </source>
</evidence>
<feature type="transmembrane region" description="Helical" evidence="14">
    <location>
        <begin position="185"/>
        <end position="210"/>
    </location>
</feature>
<evidence type="ECO:0000256" key="7">
    <source>
        <dbReference type="ARBA" id="ARBA00022801"/>
    </source>
</evidence>
<keyword evidence="5 14" id="KW-1003">Cell membrane</keyword>
<feature type="transmembrane region" description="Helical" evidence="14">
    <location>
        <begin position="216"/>
        <end position="239"/>
    </location>
</feature>
<evidence type="ECO:0000256" key="8">
    <source>
        <dbReference type="ARBA" id="ARBA00022989"/>
    </source>
</evidence>
<comment type="similarity">
    <text evidence="2 14">Belongs to the UppP family.</text>
</comment>
<keyword evidence="14" id="KW-0961">Cell wall biogenesis/degradation</keyword>
<comment type="subcellular location">
    <subcellularLocation>
        <location evidence="1 14">Cell membrane</location>
        <topology evidence="1 14">Multi-pass membrane protein</topology>
    </subcellularLocation>
</comment>
<dbReference type="HAMAP" id="MF_01006">
    <property type="entry name" value="Undec_diphosphatase"/>
    <property type="match status" value="1"/>
</dbReference>
<keyword evidence="10 14" id="KW-0046">Antibiotic resistance</keyword>
<accession>A0A423PQR7</accession>
<comment type="miscellaneous">
    <text evidence="14">Bacitracin is thought to be involved in the inhibition of peptidoglycan synthesis by sequestering undecaprenyl diphosphate, thereby reducing the pool of lipid carrier available.</text>
</comment>
<dbReference type="AlphaFoldDB" id="A0A423PQR7"/>
<evidence type="ECO:0000256" key="10">
    <source>
        <dbReference type="ARBA" id="ARBA00023251"/>
    </source>
</evidence>
<feature type="transmembrane region" description="Helical" evidence="14">
    <location>
        <begin position="6"/>
        <end position="29"/>
    </location>
</feature>
<sequence length="269" mass="28807">MEWYQLVVLAVVQGITEFLPISSSAHLILVPHFLGWVDQGLGFDLAMHLGTLVAVLAYFRTDVARLGVAWIQSLTRGRRDEDVRMAWGLALATLPAIVFGGVLGALGEDSLRLPGVIATASIVFGILLGVVDWRAKRVHDTPAVLGWRGYLAVGLAQAVALIPGSSRAGMTILGARAFGLTRPAAARLSFFMAIPITLAAIVFEIVVMLGSPIEEAWGQMGVAAVLACASAFVTIHFFLRMLQSMGMTVFVVYRVLLGLLLFALFGWSG</sequence>
<dbReference type="GO" id="GO:0046677">
    <property type="term" value="P:response to antibiotic"/>
    <property type="evidence" value="ECO:0007669"/>
    <property type="project" value="UniProtKB-UniRule"/>
</dbReference>
<evidence type="ECO:0000256" key="11">
    <source>
        <dbReference type="ARBA" id="ARBA00032707"/>
    </source>
</evidence>
<keyword evidence="8 14" id="KW-1133">Transmembrane helix</keyword>
<evidence type="ECO:0000256" key="5">
    <source>
        <dbReference type="ARBA" id="ARBA00022475"/>
    </source>
</evidence>
<feature type="transmembrane region" description="Helical" evidence="14">
    <location>
        <begin position="85"/>
        <end position="106"/>
    </location>
</feature>
<dbReference type="RefSeq" id="WP_245968496.1">
    <property type="nucleotide sequence ID" value="NZ_AYKF01000089.1"/>
</dbReference>
<keyword evidence="6 14" id="KW-0812">Transmembrane</keyword>
<dbReference type="Proteomes" id="UP000285123">
    <property type="component" value="Unassembled WGS sequence"/>
</dbReference>
<evidence type="ECO:0000313" key="15">
    <source>
        <dbReference type="EMBL" id="ROO27954.1"/>
    </source>
</evidence>
<keyword evidence="9 14" id="KW-0472">Membrane</keyword>
<comment type="catalytic activity">
    <reaction evidence="13 14">
        <text>di-trans,octa-cis-undecaprenyl diphosphate + H2O = di-trans,octa-cis-undecaprenyl phosphate + phosphate + H(+)</text>
        <dbReference type="Rhea" id="RHEA:28094"/>
        <dbReference type="ChEBI" id="CHEBI:15377"/>
        <dbReference type="ChEBI" id="CHEBI:15378"/>
        <dbReference type="ChEBI" id="CHEBI:43474"/>
        <dbReference type="ChEBI" id="CHEBI:58405"/>
        <dbReference type="ChEBI" id="CHEBI:60392"/>
        <dbReference type="EC" id="3.6.1.27"/>
    </reaction>
</comment>
<evidence type="ECO:0000256" key="13">
    <source>
        <dbReference type="ARBA" id="ARBA00047594"/>
    </source>
</evidence>
<dbReference type="NCBIfam" id="NF001393">
    <property type="entry name" value="PRK00281.2-4"/>
    <property type="match status" value="1"/>
</dbReference>
<comment type="function">
    <text evidence="14">Catalyzes the dephosphorylation of undecaprenyl diphosphate (UPP). Confers resistance to bacitracin.</text>
</comment>
<dbReference type="InterPro" id="IPR003824">
    <property type="entry name" value="UppP"/>
</dbReference>
<organism evidence="15 16">
    <name type="scientific">Salinisphaera orenii YIM 95161</name>
    <dbReference type="NCBI Taxonomy" id="1051139"/>
    <lineage>
        <taxon>Bacteria</taxon>
        <taxon>Pseudomonadati</taxon>
        <taxon>Pseudomonadota</taxon>
        <taxon>Gammaproteobacteria</taxon>
        <taxon>Salinisphaerales</taxon>
        <taxon>Salinisphaeraceae</taxon>
        <taxon>Salinisphaera</taxon>
    </lineage>
</organism>
<dbReference type="Pfam" id="PF02673">
    <property type="entry name" value="BacA"/>
    <property type="match status" value="1"/>
</dbReference>
<keyword evidence="14" id="KW-0133">Cell shape</keyword>
<evidence type="ECO:0000256" key="4">
    <source>
        <dbReference type="ARBA" id="ARBA00021581"/>
    </source>
</evidence>
<keyword evidence="7 14" id="KW-0378">Hydrolase</keyword>
<evidence type="ECO:0000256" key="6">
    <source>
        <dbReference type="ARBA" id="ARBA00022692"/>
    </source>
</evidence>
<dbReference type="GO" id="GO:0008360">
    <property type="term" value="P:regulation of cell shape"/>
    <property type="evidence" value="ECO:0007669"/>
    <property type="project" value="UniProtKB-KW"/>
</dbReference>
<dbReference type="GO" id="GO:0071555">
    <property type="term" value="P:cell wall organization"/>
    <property type="evidence" value="ECO:0007669"/>
    <property type="project" value="UniProtKB-KW"/>
</dbReference>
<comment type="caution">
    <text evidence="15">The sequence shown here is derived from an EMBL/GenBank/DDBJ whole genome shotgun (WGS) entry which is preliminary data.</text>
</comment>
<protein>
    <recommendedName>
        <fullName evidence="4 14">Undecaprenyl-diphosphatase</fullName>
        <ecNumber evidence="3 14">3.6.1.27</ecNumber>
    </recommendedName>
    <alternativeName>
        <fullName evidence="12 14">Bacitracin resistance protein</fullName>
    </alternativeName>
    <alternativeName>
        <fullName evidence="11 14">Undecaprenyl pyrophosphate phosphatase</fullName>
    </alternativeName>
</protein>
<evidence type="ECO:0000313" key="16">
    <source>
        <dbReference type="Proteomes" id="UP000285123"/>
    </source>
</evidence>